<dbReference type="SUPFAM" id="SSF53067">
    <property type="entry name" value="Actin-like ATPase domain"/>
    <property type="match status" value="1"/>
</dbReference>
<comment type="similarity">
    <text evidence="1">Belongs to the ROK (NagC/XylR) family.</text>
</comment>
<organism evidence="2 3">
    <name type="scientific">Thermomonas brevis</name>
    <dbReference type="NCBI Taxonomy" id="215691"/>
    <lineage>
        <taxon>Bacteria</taxon>
        <taxon>Pseudomonadati</taxon>
        <taxon>Pseudomonadota</taxon>
        <taxon>Gammaproteobacteria</taxon>
        <taxon>Lysobacterales</taxon>
        <taxon>Lysobacteraceae</taxon>
        <taxon>Thermomonas</taxon>
    </lineage>
</organism>
<evidence type="ECO:0000313" key="3">
    <source>
        <dbReference type="Proteomes" id="UP000515977"/>
    </source>
</evidence>
<dbReference type="InterPro" id="IPR000600">
    <property type="entry name" value="ROK"/>
</dbReference>
<dbReference type="InterPro" id="IPR036388">
    <property type="entry name" value="WH-like_DNA-bd_sf"/>
</dbReference>
<dbReference type="InterPro" id="IPR043129">
    <property type="entry name" value="ATPase_NBD"/>
</dbReference>
<sequence>MRTTGRGATQQSSAPYNRRLVLDFIRQQGAASRKDIVDKVALSPQTVANITNDLEAFGLIVSRRQKVEKSRGQPPIAFELNPDGGCSIGISLEPGRASAALVNLVGEVLCRSAVEVQTRDRRQMLAALLELVARLRKQSSERLWGIGVALPGPLGDTDLSFVGPTALEGWSDLSILEELRVATGLPLFHSVDSVAGALGESLFGVARHLDNFFYLHVSMGLGGALIVGRSAYRGADGNASEIGHVPLVPGGTPCYCGNHGCLERYLSMHSLAEALGLNDMQVWTQITDERLQTPGEEALHRWCRQAADRLRDAVCMIENILDPQAIVIGGPAPKALVQHLVELAQPLHKSVRGHPGGNDARILLSDRQEEGLLLGAAVLPIHEMLAPRLEVVQKDRQTEAGTAELMSFLASEKGMR</sequence>
<gene>
    <name evidence="2" type="ORF">H9L17_10950</name>
</gene>
<accession>A0A7G9QQU5</accession>
<dbReference type="PANTHER" id="PTHR18964">
    <property type="entry name" value="ROK (REPRESSOR, ORF, KINASE) FAMILY"/>
    <property type="match status" value="1"/>
</dbReference>
<dbReference type="KEGG" id="tbv:H9L17_10950"/>
<dbReference type="Proteomes" id="UP000515977">
    <property type="component" value="Chromosome"/>
</dbReference>
<evidence type="ECO:0000313" key="2">
    <source>
        <dbReference type="EMBL" id="QNN45720.1"/>
    </source>
</evidence>
<proteinExistence type="inferred from homology"/>
<reference evidence="2 3" key="1">
    <citation type="submission" date="2020-08" db="EMBL/GenBank/DDBJ databases">
        <title>Genome sequence of Thermomonas brevis KACC 16975T.</title>
        <authorList>
            <person name="Hyun D.-W."/>
            <person name="Bae J.-W."/>
        </authorList>
    </citation>
    <scope>NUCLEOTIDE SEQUENCE [LARGE SCALE GENOMIC DNA]</scope>
    <source>
        <strain evidence="2 3">KACC 16975</strain>
    </source>
</reference>
<dbReference type="Gene3D" id="3.30.420.40">
    <property type="match status" value="2"/>
</dbReference>
<dbReference type="EMBL" id="CP060711">
    <property type="protein sequence ID" value="QNN45720.1"/>
    <property type="molecule type" value="Genomic_DNA"/>
</dbReference>
<dbReference type="SUPFAM" id="SSF46785">
    <property type="entry name" value="Winged helix' DNA-binding domain"/>
    <property type="match status" value="1"/>
</dbReference>
<dbReference type="RefSeq" id="WP_187569488.1">
    <property type="nucleotide sequence ID" value="NZ_CP060711.1"/>
</dbReference>
<dbReference type="InterPro" id="IPR036390">
    <property type="entry name" value="WH_DNA-bd_sf"/>
</dbReference>
<name>A0A7G9QQU5_9GAMM</name>
<dbReference type="PANTHER" id="PTHR18964:SF149">
    <property type="entry name" value="BIFUNCTIONAL UDP-N-ACETYLGLUCOSAMINE 2-EPIMERASE_N-ACETYLMANNOSAMINE KINASE"/>
    <property type="match status" value="1"/>
</dbReference>
<dbReference type="AlphaFoldDB" id="A0A7G9QQU5"/>
<keyword evidence="3" id="KW-1185">Reference proteome</keyword>
<protein>
    <submittedName>
        <fullName evidence="2">ROK family transcriptional regulator</fullName>
    </submittedName>
</protein>
<evidence type="ECO:0000256" key="1">
    <source>
        <dbReference type="ARBA" id="ARBA00006479"/>
    </source>
</evidence>
<dbReference type="Pfam" id="PF00480">
    <property type="entry name" value="ROK"/>
    <property type="match status" value="1"/>
</dbReference>
<dbReference type="Gene3D" id="1.10.10.10">
    <property type="entry name" value="Winged helix-like DNA-binding domain superfamily/Winged helix DNA-binding domain"/>
    <property type="match status" value="1"/>
</dbReference>